<evidence type="ECO:0000313" key="3">
    <source>
        <dbReference type="EMBL" id="KAK3048739.1"/>
    </source>
</evidence>
<keyword evidence="2" id="KW-1133">Transmembrane helix</keyword>
<evidence type="ECO:0000256" key="2">
    <source>
        <dbReference type="SAM" id="Phobius"/>
    </source>
</evidence>
<gene>
    <name evidence="3" type="ORF">LTR09_009851</name>
</gene>
<reference evidence="3" key="1">
    <citation type="submission" date="2023-04" db="EMBL/GenBank/DDBJ databases">
        <title>Black Yeasts Isolated from many extreme environments.</title>
        <authorList>
            <person name="Coleine C."/>
            <person name="Stajich J.E."/>
            <person name="Selbmann L."/>
        </authorList>
    </citation>
    <scope>NUCLEOTIDE SEQUENCE</scope>
    <source>
        <strain evidence="3">CCFEE 5312</strain>
    </source>
</reference>
<keyword evidence="2" id="KW-0472">Membrane</keyword>
<dbReference type="PANTHER" id="PTHR35519">
    <property type="entry name" value="MEMBRANE PROTEINS"/>
    <property type="match status" value="1"/>
</dbReference>
<organism evidence="3 4">
    <name type="scientific">Extremus antarcticus</name>
    <dbReference type="NCBI Taxonomy" id="702011"/>
    <lineage>
        <taxon>Eukaryota</taxon>
        <taxon>Fungi</taxon>
        <taxon>Dikarya</taxon>
        <taxon>Ascomycota</taxon>
        <taxon>Pezizomycotina</taxon>
        <taxon>Dothideomycetes</taxon>
        <taxon>Dothideomycetidae</taxon>
        <taxon>Mycosphaerellales</taxon>
        <taxon>Extremaceae</taxon>
        <taxon>Extremus</taxon>
    </lineage>
</organism>
<dbReference type="Proteomes" id="UP001271007">
    <property type="component" value="Unassembled WGS sequence"/>
</dbReference>
<keyword evidence="2" id="KW-0812">Transmembrane</keyword>
<dbReference type="AlphaFoldDB" id="A0AAJ0G5D3"/>
<dbReference type="EMBL" id="JAWDJX010000045">
    <property type="protein sequence ID" value="KAK3048739.1"/>
    <property type="molecule type" value="Genomic_DNA"/>
</dbReference>
<sequence>MAAAIGKYAANKMLKKEMDKYKSKNPESGQDPYFAYVEDPRKPGSKPKKIKKQIPSYVPQHDADILASVRRKAYRLDMCLFNFLGIRFGWEAVIGIIPAFGDAVGVFLALLVFKKCCQVEGGLDQSVKMRMMLNIAIDFVVGLVPFIGDLADAAFKCNTKNLRLLEVTLDKKYKPARDERDMVGVDREKRRKNRASGIFAPNDPPPATAFEEWSDDEYRGGSRDRSRDGPRVQQPQQPQPAYKPQPNQGGGRRDDRADMRQETGTVPRR</sequence>
<feature type="region of interest" description="Disordered" evidence="1">
    <location>
        <begin position="178"/>
        <end position="269"/>
    </location>
</feature>
<name>A0AAJ0G5D3_9PEZI</name>
<dbReference type="PANTHER" id="PTHR35519:SF2">
    <property type="entry name" value="PH DOMAIN PROTEIN"/>
    <property type="match status" value="1"/>
</dbReference>
<evidence type="ECO:0008006" key="5">
    <source>
        <dbReference type="Google" id="ProtNLM"/>
    </source>
</evidence>
<comment type="caution">
    <text evidence="3">The sequence shown here is derived from an EMBL/GenBank/DDBJ whole genome shotgun (WGS) entry which is preliminary data.</text>
</comment>
<feature type="compositionally biased region" description="Basic and acidic residues" evidence="1">
    <location>
        <begin position="216"/>
        <end position="230"/>
    </location>
</feature>
<feature type="transmembrane region" description="Helical" evidence="2">
    <location>
        <begin position="133"/>
        <end position="155"/>
    </location>
</feature>
<feature type="transmembrane region" description="Helical" evidence="2">
    <location>
        <begin position="92"/>
        <end position="113"/>
    </location>
</feature>
<evidence type="ECO:0000313" key="4">
    <source>
        <dbReference type="Proteomes" id="UP001271007"/>
    </source>
</evidence>
<proteinExistence type="predicted"/>
<feature type="compositionally biased region" description="Basic and acidic residues" evidence="1">
    <location>
        <begin position="178"/>
        <end position="188"/>
    </location>
</feature>
<accession>A0AAJ0G5D3</accession>
<protein>
    <recommendedName>
        <fullName evidence="5">PH domain-containing protein</fullName>
    </recommendedName>
</protein>
<evidence type="ECO:0000256" key="1">
    <source>
        <dbReference type="SAM" id="MobiDB-lite"/>
    </source>
</evidence>
<feature type="compositionally biased region" description="Basic and acidic residues" evidence="1">
    <location>
        <begin position="251"/>
        <end position="261"/>
    </location>
</feature>
<dbReference type="InterPro" id="IPR025187">
    <property type="entry name" value="DUF4112"/>
</dbReference>
<keyword evidence="4" id="KW-1185">Reference proteome</keyword>
<dbReference type="Pfam" id="PF13430">
    <property type="entry name" value="DUF4112"/>
    <property type="match status" value="1"/>
</dbReference>